<reference evidence="3 4" key="1">
    <citation type="submission" date="2024-01" db="EMBL/GenBank/DDBJ databases">
        <title>The genomes of 5 underutilized Papilionoideae crops provide insights into root nodulation and disease resistanc.</title>
        <authorList>
            <person name="Yuan L."/>
        </authorList>
    </citation>
    <scope>NUCLEOTIDE SEQUENCE [LARGE SCALE GENOMIC DNA]</scope>
    <source>
        <strain evidence="3">ZHUSHIDOU_FW_LH</strain>
        <tissue evidence="3">Leaf</tissue>
    </source>
</reference>
<dbReference type="GO" id="GO:0016788">
    <property type="term" value="F:hydrolase activity, acting on ester bonds"/>
    <property type="evidence" value="ECO:0007669"/>
    <property type="project" value="InterPro"/>
</dbReference>
<dbReference type="FunFam" id="3.40.50.1110:FF:000003">
    <property type="entry name" value="GDSL esterase/lipase APG"/>
    <property type="match status" value="1"/>
</dbReference>
<dbReference type="PANTHER" id="PTHR45642:SF120">
    <property type="entry name" value="GDSL-LIKE LIPASE_ACYLHYDROLASE"/>
    <property type="match status" value="1"/>
</dbReference>
<dbReference type="InterPro" id="IPR035669">
    <property type="entry name" value="SGNH_plant_lipase-like"/>
</dbReference>
<evidence type="ECO:0000313" key="3">
    <source>
        <dbReference type="EMBL" id="KAK7276070.1"/>
    </source>
</evidence>
<name>A0AAN9IG86_CROPI</name>
<dbReference type="Proteomes" id="UP001372338">
    <property type="component" value="Unassembled WGS sequence"/>
</dbReference>
<keyword evidence="2" id="KW-0472">Membrane</keyword>
<gene>
    <name evidence="3" type="ORF">RIF29_17202</name>
</gene>
<comment type="similarity">
    <text evidence="1">Belongs to the 'GDSL' lipolytic enzyme family.</text>
</comment>
<dbReference type="CDD" id="cd01837">
    <property type="entry name" value="SGNH_plant_lipase_like"/>
    <property type="match status" value="1"/>
</dbReference>
<dbReference type="InterPro" id="IPR036514">
    <property type="entry name" value="SGNH_hydro_sf"/>
</dbReference>
<evidence type="ECO:0000256" key="1">
    <source>
        <dbReference type="ARBA" id="ARBA00008668"/>
    </source>
</evidence>
<keyword evidence="4" id="KW-1185">Reference proteome</keyword>
<feature type="transmembrane region" description="Helical" evidence="2">
    <location>
        <begin position="6"/>
        <end position="25"/>
    </location>
</feature>
<dbReference type="InterPro" id="IPR001087">
    <property type="entry name" value="GDSL"/>
</dbReference>
<organism evidence="3 4">
    <name type="scientific">Crotalaria pallida</name>
    <name type="common">Smooth rattlebox</name>
    <name type="synonym">Crotalaria striata</name>
    <dbReference type="NCBI Taxonomy" id="3830"/>
    <lineage>
        <taxon>Eukaryota</taxon>
        <taxon>Viridiplantae</taxon>
        <taxon>Streptophyta</taxon>
        <taxon>Embryophyta</taxon>
        <taxon>Tracheophyta</taxon>
        <taxon>Spermatophyta</taxon>
        <taxon>Magnoliopsida</taxon>
        <taxon>eudicotyledons</taxon>
        <taxon>Gunneridae</taxon>
        <taxon>Pentapetalae</taxon>
        <taxon>rosids</taxon>
        <taxon>fabids</taxon>
        <taxon>Fabales</taxon>
        <taxon>Fabaceae</taxon>
        <taxon>Papilionoideae</taxon>
        <taxon>50 kb inversion clade</taxon>
        <taxon>genistoids sensu lato</taxon>
        <taxon>core genistoids</taxon>
        <taxon>Crotalarieae</taxon>
        <taxon>Crotalaria</taxon>
    </lineage>
</organism>
<keyword evidence="2" id="KW-0812">Transmembrane</keyword>
<dbReference type="InterPro" id="IPR050592">
    <property type="entry name" value="GDSL_lipolytic_enzyme"/>
</dbReference>
<dbReference type="PANTHER" id="PTHR45642">
    <property type="entry name" value="GDSL ESTERASE/LIPASE EXL3"/>
    <property type="match status" value="1"/>
</dbReference>
<proteinExistence type="inferred from homology"/>
<sequence>MVYTIHFILIHFCITIGVAIISNALTRPRFSSILAFGDSTVDTGNNNYIITVAKGNHLPYGKDFPGHVPTGRFSNGKLVPDLLASYLNIKDTVPPYLDPTLSNEQLQTGVSFASGGSGFDDLTTVITHAIPMSKQIEHFQDYVEKLKGIAGKDKAKQILADALVIVSAGSNDVILNFYDIPTRKWEFNITGYQDFLRNNLQTFIKRLYDIGCRKFAVAGLPPTGCIPFQITVKHLKDRACVDDENSDAKDYNQNLAKRLLELQAMLPGSRVVYVEIYGPLINLINHPEKYGFLETNKGCCGTGLTEVAIFCNMLTPICDDASKYVFWDSFHPTEAAYQYIAKYIEMEVVNKFQFHTDYSYK</sequence>
<dbReference type="EMBL" id="JAYWIO010000003">
    <property type="protein sequence ID" value="KAK7276070.1"/>
    <property type="molecule type" value="Genomic_DNA"/>
</dbReference>
<accession>A0AAN9IG86</accession>
<evidence type="ECO:0000313" key="4">
    <source>
        <dbReference type="Proteomes" id="UP001372338"/>
    </source>
</evidence>
<dbReference type="Pfam" id="PF00657">
    <property type="entry name" value="Lipase_GDSL"/>
    <property type="match status" value="1"/>
</dbReference>
<comment type="caution">
    <text evidence="3">The sequence shown here is derived from an EMBL/GenBank/DDBJ whole genome shotgun (WGS) entry which is preliminary data.</text>
</comment>
<evidence type="ECO:0000256" key="2">
    <source>
        <dbReference type="SAM" id="Phobius"/>
    </source>
</evidence>
<dbReference type="SUPFAM" id="SSF52266">
    <property type="entry name" value="SGNH hydrolase"/>
    <property type="match status" value="1"/>
</dbReference>
<dbReference type="AlphaFoldDB" id="A0AAN9IG86"/>
<keyword evidence="2" id="KW-1133">Transmembrane helix</keyword>
<protein>
    <submittedName>
        <fullName evidence="3">Uncharacterized protein</fullName>
    </submittedName>
</protein>
<dbReference type="Gene3D" id="3.40.50.1110">
    <property type="entry name" value="SGNH hydrolase"/>
    <property type="match status" value="1"/>
</dbReference>